<feature type="domain" description="von Hippel-Lindau disease tumour suppressor beta" evidence="2">
    <location>
        <begin position="38"/>
        <end position="110"/>
    </location>
</feature>
<evidence type="ECO:0000256" key="1">
    <source>
        <dbReference type="ARBA" id="ARBA00010057"/>
    </source>
</evidence>
<accession>A0A6A4IZF0</accession>
<sequence>MNAPSWATKEQAMPLLDQLRIRAIHLTLLKKLFSRRTMSQERVYYRFVNLSGGPASVYWMSHRTKRKLYCTLNPKQFIDVNTFSGHCWIFEDAKTGDCLLADGSCIFTPTKWREFLVESIMKNQTRLPRKVLTISRPCHTLKGSSYQAICGGDTSVKEAQELLIPRELKDELLHLLKRKDCITRHTNGCENCPFDLHKAHFHHKCNMSACLNMLKVNSSGRLVRLPHGRLTCIPGALKS</sequence>
<keyword evidence="4" id="KW-1185">Reference proteome</keyword>
<dbReference type="Proteomes" id="UP000466442">
    <property type="component" value="Unassembled WGS sequence"/>
</dbReference>
<evidence type="ECO:0000259" key="2">
    <source>
        <dbReference type="Pfam" id="PF01847"/>
    </source>
</evidence>
<name>A0A6A4IZF0_APOLU</name>
<organism evidence="3 4">
    <name type="scientific">Apolygus lucorum</name>
    <name type="common">Small green plant bug</name>
    <name type="synonym">Lygocoris lucorum</name>
    <dbReference type="NCBI Taxonomy" id="248454"/>
    <lineage>
        <taxon>Eukaryota</taxon>
        <taxon>Metazoa</taxon>
        <taxon>Ecdysozoa</taxon>
        <taxon>Arthropoda</taxon>
        <taxon>Hexapoda</taxon>
        <taxon>Insecta</taxon>
        <taxon>Pterygota</taxon>
        <taxon>Neoptera</taxon>
        <taxon>Paraneoptera</taxon>
        <taxon>Hemiptera</taxon>
        <taxon>Heteroptera</taxon>
        <taxon>Panheteroptera</taxon>
        <taxon>Cimicomorpha</taxon>
        <taxon>Miridae</taxon>
        <taxon>Mirini</taxon>
        <taxon>Apolygus</taxon>
    </lineage>
</organism>
<protein>
    <recommendedName>
        <fullName evidence="2">von Hippel-Lindau disease tumour suppressor beta domain-containing protein</fullName>
    </recommendedName>
</protein>
<dbReference type="EMBL" id="WIXP02000015">
    <property type="protein sequence ID" value="KAF6199057.1"/>
    <property type="molecule type" value="Genomic_DNA"/>
</dbReference>
<comment type="caution">
    <text evidence="3">The sequence shown here is derived from an EMBL/GenBank/DDBJ whole genome shotgun (WGS) entry which is preliminary data.</text>
</comment>
<dbReference type="AlphaFoldDB" id="A0A6A4IZF0"/>
<dbReference type="Gene3D" id="2.60.40.780">
    <property type="entry name" value="von Hippel-Lindau disease tumour suppressor, beta domain"/>
    <property type="match status" value="1"/>
</dbReference>
<dbReference type="InterPro" id="IPR036208">
    <property type="entry name" value="VHL_sf"/>
</dbReference>
<dbReference type="OrthoDB" id="413400at2759"/>
<dbReference type="Pfam" id="PF01847">
    <property type="entry name" value="VHL"/>
    <property type="match status" value="1"/>
</dbReference>
<evidence type="ECO:0000313" key="4">
    <source>
        <dbReference type="Proteomes" id="UP000466442"/>
    </source>
</evidence>
<dbReference type="SUPFAM" id="SSF49468">
    <property type="entry name" value="VHL"/>
    <property type="match status" value="1"/>
</dbReference>
<gene>
    <name evidence="3" type="ORF">GE061_007082</name>
</gene>
<dbReference type="InterPro" id="IPR024053">
    <property type="entry name" value="VHL_beta_dom"/>
</dbReference>
<evidence type="ECO:0000313" key="3">
    <source>
        <dbReference type="EMBL" id="KAF6199057.1"/>
    </source>
</evidence>
<comment type="similarity">
    <text evidence="1">Belongs to the VHL family.</text>
</comment>
<reference evidence="3" key="1">
    <citation type="journal article" date="2021" name="Mol. Ecol. Resour.">
        <title>Apolygus lucorum genome provides insights into omnivorousness and mesophyll feeding.</title>
        <authorList>
            <person name="Liu Y."/>
            <person name="Liu H."/>
            <person name="Wang H."/>
            <person name="Huang T."/>
            <person name="Liu B."/>
            <person name="Yang B."/>
            <person name="Yin L."/>
            <person name="Li B."/>
            <person name="Zhang Y."/>
            <person name="Zhang S."/>
            <person name="Jiang F."/>
            <person name="Zhang X."/>
            <person name="Ren Y."/>
            <person name="Wang B."/>
            <person name="Wang S."/>
            <person name="Lu Y."/>
            <person name="Wu K."/>
            <person name="Fan W."/>
            <person name="Wang G."/>
        </authorList>
    </citation>
    <scope>NUCLEOTIDE SEQUENCE</scope>
    <source>
        <strain evidence="3">12Hb</strain>
    </source>
</reference>
<dbReference type="InterPro" id="IPR037140">
    <property type="entry name" value="VHL_beta_dom_sf"/>
</dbReference>
<dbReference type="InterPro" id="IPR022772">
    <property type="entry name" value="VHL_tumour_suppress_b/a_dom"/>
</dbReference>
<dbReference type="CDD" id="cd05468">
    <property type="entry name" value="pVHL"/>
    <property type="match status" value="1"/>
</dbReference>
<proteinExistence type="inferred from homology"/>